<evidence type="ECO:0000313" key="3">
    <source>
        <dbReference type="Proteomes" id="UP000886998"/>
    </source>
</evidence>
<dbReference type="InterPro" id="IPR004245">
    <property type="entry name" value="DUF229"/>
</dbReference>
<dbReference type="Gene3D" id="3.40.720.10">
    <property type="entry name" value="Alkaline Phosphatase, subunit A"/>
    <property type="match status" value="1"/>
</dbReference>
<sequence length="676" mass="78017">MIFISVRQGSLSNKQQRLHDIEANDLKQKGPSMRLKKHLFQRYPLFFVCFIFCGVFVVFYYRYEFDDKISSQFIADDTVTNFLIDTPGCQIPAWDPWDDSVKDLFKKVISPYKCSGQPSFLRILPNGVVTVEDALLQYYYEVEPQNVTCVYQEIQRNTTANNENVDNLISLGASKVLPFDQPLEIDFLKTKCKLGDRFPEIVEFLPITPLKTEVEKRCVSRNSKIKVQKPLNVIFLGLDSISHLNFIRHFPKSQKYLEHLSPITMQGYTKVGDNTFPNLVPLLTGHFYQHYYDEVNNKSMFFDDVEFSWKIFSKFGYRTLLAEDAPEIATFNYFRNGFKFPPTDYYYRPFALAVEKSDLKAKSKGQCFGNKMEMEVIYDYLKSFTDTMGQNRPFFTFLFLARLTHDVFNFAGYADEPTFQLLKYLDESKILNNTMLIFFSDHGIRYGQIRKTRIGQYEERMPFMHFILPKWFLDDHANIRKNLETNSKRLTTPFDIHATMCNLASLMSGDNQCDSKLKPGISLFQEVPSNRTCSDAGITPHWCTCQVSKPISTDESTVQKAAETVIQTINEWTRIYQTKCAILTLDQILNARVTATGGITNTNFTNDKEVSSQSFLNYLIVVTASPSKAIFEATVRCEVLKEGQCQVLDDISRINEYGKQSACISDTVLKKFCYCI</sequence>
<dbReference type="EMBL" id="BMAV01022515">
    <property type="protein sequence ID" value="GFY77572.1"/>
    <property type="molecule type" value="Genomic_DNA"/>
</dbReference>
<evidence type="ECO:0000256" key="1">
    <source>
        <dbReference type="SAM" id="Phobius"/>
    </source>
</evidence>
<keyword evidence="1" id="KW-0472">Membrane</keyword>
<dbReference type="FunFam" id="3.40.720.10:FF:000017">
    <property type="entry name" value="Predicted protein"/>
    <property type="match status" value="1"/>
</dbReference>
<dbReference type="GO" id="GO:0005615">
    <property type="term" value="C:extracellular space"/>
    <property type="evidence" value="ECO:0007669"/>
    <property type="project" value="TreeGrafter"/>
</dbReference>
<dbReference type="AlphaFoldDB" id="A0A8X7CU42"/>
<dbReference type="Pfam" id="PF02995">
    <property type="entry name" value="DUF229"/>
    <property type="match status" value="1"/>
</dbReference>
<organism evidence="2 3">
    <name type="scientific">Trichonephila inaurata madagascariensis</name>
    <dbReference type="NCBI Taxonomy" id="2747483"/>
    <lineage>
        <taxon>Eukaryota</taxon>
        <taxon>Metazoa</taxon>
        <taxon>Ecdysozoa</taxon>
        <taxon>Arthropoda</taxon>
        <taxon>Chelicerata</taxon>
        <taxon>Arachnida</taxon>
        <taxon>Araneae</taxon>
        <taxon>Araneomorphae</taxon>
        <taxon>Entelegynae</taxon>
        <taxon>Araneoidea</taxon>
        <taxon>Nephilidae</taxon>
        <taxon>Trichonephila</taxon>
        <taxon>Trichonephila inaurata</taxon>
    </lineage>
</organism>
<keyword evidence="3" id="KW-1185">Reference proteome</keyword>
<dbReference type="OrthoDB" id="413313at2759"/>
<gene>
    <name evidence="2" type="primary">AVEN_263662_1</name>
    <name evidence="2" type="ORF">TNIN_300831</name>
</gene>
<comment type="caution">
    <text evidence="2">The sequence shown here is derived from an EMBL/GenBank/DDBJ whole genome shotgun (WGS) entry which is preliminary data.</text>
</comment>
<dbReference type="PANTHER" id="PTHR10974">
    <property type="entry name" value="FI08016P-RELATED"/>
    <property type="match status" value="1"/>
</dbReference>
<dbReference type="Proteomes" id="UP000886998">
    <property type="component" value="Unassembled WGS sequence"/>
</dbReference>
<proteinExistence type="predicted"/>
<dbReference type="CDD" id="cd16021">
    <property type="entry name" value="ALP_like"/>
    <property type="match status" value="1"/>
</dbReference>
<evidence type="ECO:0000313" key="2">
    <source>
        <dbReference type="EMBL" id="GFY77572.1"/>
    </source>
</evidence>
<dbReference type="PANTHER" id="PTHR10974:SF1">
    <property type="entry name" value="FI08016P-RELATED"/>
    <property type="match status" value="1"/>
</dbReference>
<name>A0A8X7CU42_9ARAC</name>
<feature type="transmembrane region" description="Helical" evidence="1">
    <location>
        <begin position="43"/>
        <end position="63"/>
    </location>
</feature>
<dbReference type="SUPFAM" id="SSF53649">
    <property type="entry name" value="Alkaline phosphatase-like"/>
    <property type="match status" value="1"/>
</dbReference>
<accession>A0A8X7CU42</accession>
<protein>
    <submittedName>
        <fullName evidence="2">Uncharacterized protein</fullName>
    </submittedName>
</protein>
<keyword evidence="1" id="KW-1133">Transmembrane helix</keyword>
<keyword evidence="1" id="KW-0812">Transmembrane</keyword>
<reference evidence="2" key="1">
    <citation type="submission" date="2020-08" db="EMBL/GenBank/DDBJ databases">
        <title>Multicomponent nature underlies the extraordinary mechanical properties of spider dragline silk.</title>
        <authorList>
            <person name="Kono N."/>
            <person name="Nakamura H."/>
            <person name="Mori M."/>
            <person name="Yoshida Y."/>
            <person name="Ohtoshi R."/>
            <person name="Malay A.D."/>
            <person name="Moran D.A.P."/>
            <person name="Tomita M."/>
            <person name="Numata K."/>
            <person name="Arakawa K."/>
        </authorList>
    </citation>
    <scope>NUCLEOTIDE SEQUENCE</scope>
</reference>
<dbReference type="InterPro" id="IPR017850">
    <property type="entry name" value="Alkaline_phosphatase_core_sf"/>
</dbReference>